<accession>A0A843W219</accession>
<protein>
    <submittedName>
        <fullName evidence="1">Uncharacterized protein</fullName>
    </submittedName>
</protein>
<gene>
    <name evidence="1" type="ORF">Taro_032487</name>
</gene>
<evidence type="ECO:0000313" key="2">
    <source>
        <dbReference type="Proteomes" id="UP000652761"/>
    </source>
</evidence>
<keyword evidence="2" id="KW-1185">Reference proteome</keyword>
<sequence>MQGTCSCLLERGGGILSYEKALTGRRDQVAMARCVTTSTMREVVSAAQRPDVARCVSTRLPFPLLLLYLWHLCKFPSAVYTSLSPGAQHLRACPV</sequence>
<reference evidence="1" key="1">
    <citation type="submission" date="2017-07" db="EMBL/GenBank/DDBJ databases">
        <title>Taro Niue Genome Assembly and Annotation.</title>
        <authorList>
            <person name="Atibalentja N."/>
            <person name="Keating K."/>
            <person name="Fields C.J."/>
        </authorList>
    </citation>
    <scope>NUCLEOTIDE SEQUENCE</scope>
    <source>
        <strain evidence="1">Niue_2</strain>
        <tissue evidence="1">Leaf</tissue>
    </source>
</reference>
<organism evidence="1 2">
    <name type="scientific">Colocasia esculenta</name>
    <name type="common">Wild taro</name>
    <name type="synonym">Arum esculentum</name>
    <dbReference type="NCBI Taxonomy" id="4460"/>
    <lineage>
        <taxon>Eukaryota</taxon>
        <taxon>Viridiplantae</taxon>
        <taxon>Streptophyta</taxon>
        <taxon>Embryophyta</taxon>
        <taxon>Tracheophyta</taxon>
        <taxon>Spermatophyta</taxon>
        <taxon>Magnoliopsida</taxon>
        <taxon>Liliopsida</taxon>
        <taxon>Araceae</taxon>
        <taxon>Aroideae</taxon>
        <taxon>Colocasieae</taxon>
        <taxon>Colocasia</taxon>
    </lineage>
</organism>
<name>A0A843W219_COLES</name>
<dbReference type="AlphaFoldDB" id="A0A843W219"/>
<comment type="caution">
    <text evidence="1">The sequence shown here is derived from an EMBL/GenBank/DDBJ whole genome shotgun (WGS) entry which is preliminary data.</text>
</comment>
<evidence type="ECO:0000313" key="1">
    <source>
        <dbReference type="EMBL" id="MQL99760.1"/>
    </source>
</evidence>
<dbReference type="EMBL" id="NMUH01002404">
    <property type="protein sequence ID" value="MQL99760.1"/>
    <property type="molecule type" value="Genomic_DNA"/>
</dbReference>
<proteinExistence type="predicted"/>
<dbReference type="Proteomes" id="UP000652761">
    <property type="component" value="Unassembled WGS sequence"/>
</dbReference>